<keyword evidence="3" id="KW-1185">Reference proteome</keyword>
<dbReference type="Proteomes" id="UP000053240">
    <property type="component" value="Unassembled WGS sequence"/>
</dbReference>
<feature type="compositionally biased region" description="Basic residues" evidence="1">
    <location>
        <begin position="121"/>
        <end position="136"/>
    </location>
</feature>
<organism evidence="2 3">
    <name type="scientific">Papilio machaon</name>
    <name type="common">Old World swallowtail butterfly</name>
    <dbReference type="NCBI Taxonomy" id="76193"/>
    <lineage>
        <taxon>Eukaryota</taxon>
        <taxon>Metazoa</taxon>
        <taxon>Ecdysozoa</taxon>
        <taxon>Arthropoda</taxon>
        <taxon>Hexapoda</taxon>
        <taxon>Insecta</taxon>
        <taxon>Pterygota</taxon>
        <taxon>Neoptera</taxon>
        <taxon>Endopterygota</taxon>
        <taxon>Lepidoptera</taxon>
        <taxon>Glossata</taxon>
        <taxon>Ditrysia</taxon>
        <taxon>Papilionoidea</taxon>
        <taxon>Papilionidae</taxon>
        <taxon>Papilioninae</taxon>
        <taxon>Papilio</taxon>
    </lineage>
</organism>
<reference evidence="2 3" key="1">
    <citation type="journal article" date="2015" name="Nat. Commun.">
        <title>Outbred genome sequencing and CRISPR/Cas9 gene editing in butterflies.</title>
        <authorList>
            <person name="Li X."/>
            <person name="Fan D."/>
            <person name="Zhang W."/>
            <person name="Liu G."/>
            <person name="Zhang L."/>
            <person name="Zhao L."/>
            <person name="Fang X."/>
            <person name="Chen L."/>
            <person name="Dong Y."/>
            <person name="Chen Y."/>
            <person name="Ding Y."/>
            <person name="Zhao R."/>
            <person name="Feng M."/>
            <person name="Zhu Y."/>
            <person name="Feng Y."/>
            <person name="Jiang X."/>
            <person name="Zhu D."/>
            <person name="Xiang H."/>
            <person name="Feng X."/>
            <person name="Li S."/>
            <person name="Wang J."/>
            <person name="Zhang G."/>
            <person name="Kronforst M.R."/>
            <person name="Wang W."/>
        </authorList>
    </citation>
    <scope>NUCLEOTIDE SEQUENCE [LARGE SCALE GENOMIC DNA]</scope>
    <source>
        <strain evidence="2">Ya'a_city_454_Pm</strain>
        <tissue evidence="2">Whole body</tissue>
    </source>
</reference>
<accession>A0A0N1INN2</accession>
<feature type="compositionally biased region" description="Basic and acidic residues" evidence="1">
    <location>
        <begin position="1"/>
        <end position="11"/>
    </location>
</feature>
<sequence>MDQTKPTKQDMTKTSGSSQVSANNSSNTKASGGKVLTDQPDKTATSNKDDNWSITTAEATKTRTPDTTQQAMARRPSPLRDDKDLANTWQIVSRRAKPKAPRPTVTETTGPKETKPAGEKKRWKRLTKKQRLARKARVPEATKPLNSESATPKPGTGDQKATGPSGLQTGSAPTAEESADSLSAASLSDGDDAGALLAGLYIDEEEDELKARQNAVPFVE</sequence>
<feature type="compositionally biased region" description="Basic and acidic residues" evidence="1">
    <location>
        <begin position="110"/>
        <end position="120"/>
    </location>
</feature>
<gene>
    <name evidence="2" type="ORF">RR48_03407</name>
</gene>
<evidence type="ECO:0000313" key="3">
    <source>
        <dbReference type="Proteomes" id="UP000053240"/>
    </source>
</evidence>
<feature type="region of interest" description="Disordered" evidence="1">
    <location>
        <begin position="1"/>
        <end position="190"/>
    </location>
</feature>
<name>A0A0N1INN2_PAPMA</name>
<feature type="compositionally biased region" description="Low complexity" evidence="1">
    <location>
        <begin position="180"/>
        <end position="190"/>
    </location>
</feature>
<protein>
    <submittedName>
        <fullName evidence="2">Uncharacterized protein</fullName>
    </submittedName>
</protein>
<dbReference type="InParanoid" id="A0A0N1INN2"/>
<proteinExistence type="predicted"/>
<dbReference type="AlphaFoldDB" id="A0A0N1INN2"/>
<dbReference type="EMBL" id="KQ460968">
    <property type="protein sequence ID" value="KPJ10231.1"/>
    <property type="molecule type" value="Genomic_DNA"/>
</dbReference>
<evidence type="ECO:0000256" key="1">
    <source>
        <dbReference type="SAM" id="MobiDB-lite"/>
    </source>
</evidence>
<feature type="compositionally biased region" description="Low complexity" evidence="1">
    <location>
        <begin position="15"/>
        <end position="27"/>
    </location>
</feature>
<evidence type="ECO:0000313" key="2">
    <source>
        <dbReference type="EMBL" id="KPJ10231.1"/>
    </source>
</evidence>
<feature type="compositionally biased region" description="Polar residues" evidence="1">
    <location>
        <begin position="42"/>
        <end position="59"/>
    </location>
</feature>